<dbReference type="Pfam" id="PF20776">
    <property type="entry name" value="SLS1_N"/>
    <property type="match status" value="1"/>
</dbReference>
<dbReference type="GeneID" id="81371977"/>
<dbReference type="Pfam" id="PF20777">
    <property type="entry name" value="KH_SLS1_2"/>
    <property type="match status" value="1"/>
</dbReference>
<proteinExistence type="predicted"/>
<comment type="caution">
    <text evidence="5">The sequence shown here is derived from an EMBL/GenBank/DDBJ whole genome shotgun (WGS) entry which is preliminary data.</text>
</comment>
<evidence type="ECO:0000313" key="5">
    <source>
        <dbReference type="EMBL" id="KAJ5385819.1"/>
    </source>
</evidence>
<feature type="domain" description="SLS1 N-terminal" evidence="2">
    <location>
        <begin position="124"/>
        <end position="233"/>
    </location>
</feature>
<dbReference type="Pfam" id="PF20778">
    <property type="entry name" value="SLS1_C"/>
    <property type="match status" value="1"/>
</dbReference>
<dbReference type="OrthoDB" id="5392646at2759"/>
<protein>
    <submittedName>
        <fullName evidence="5">Uncharacterized protein</fullName>
    </submittedName>
</protein>
<feature type="domain" description="SLS1 C-terminal" evidence="4">
    <location>
        <begin position="401"/>
        <end position="756"/>
    </location>
</feature>
<name>A0A9X0B2K0_9EURO</name>
<evidence type="ECO:0000313" key="6">
    <source>
        <dbReference type="Proteomes" id="UP001147747"/>
    </source>
</evidence>
<accession>A0A9X0B2K0</accession>
<organism evidence="5 6">
    <name type="scientific">Penicillium cosmopolitanum</name>
    <dbReference type="NCBI Taxonomy" id="1131564"/>
    <lineage>
        <taxon>Eukaryota</taxon>
        <taxon>Fungi</taxon>
        <taxon>Dikarya</taxon>
        <taxon>Ascomycota</taxon>
        <taxon>Pezizomycotina</taxon>
        <taxon>Eurotiomycetes</taxon>
        <taxon>Eurotiomycetidae</taxon>
        <taxon>Eurotiales</taxon>
        <taxon>Aspergillaceae</taxon>
        <taxon>Penicillium</taxon>
    </lineage>
</organism>
<dbReference type="AlphaFoldDB" id="A0A9X0B2K0"/>
<reference evidence="5" key="2">
    <citation type="journal article" date="2023" name="IMA Fungus">
        <title>Comparative genomic study of the Penicillium genus elucidates a diverse pangenome and 15 lateral gene transfer events.</title>
        <authorList>
            <person name="Petersen C."/>
            <person name="Sorensen T."/>
            <person name="Nielsen M.R."/>
            <person name="Sondergaard T.E."/>
            <person name="Sorensen J.L."/>
            <person name="Fitzpatrick D.A."/>
            <person name="Frisvad J.C."/>
            <person name="Nielsen K.L."/>
        </authorList>
    </citation>
    <scope>NUCLEOTIDE SEQUENCE</scope>
    <source>
        <strain evidence="5">IBT 29677</strain>
    </source>
</reference>
<evidence type="ECO:0000259" key="4">
    <source>
        <dbReference type="Pfam" id="PF20778"/>
    </source>
</evidence>
<evidence type="ECO:0000256" key="1">
    <source>
        <dbReference type="SAM" id="MobiDB-lite"/>
    </source>
</evidence>
<dbReference type="InterPro" id="IPR048401">
    <property type="entry name" value="SLS1_C"/>
</dbReference>
<feature type="region of interest" description="Disordered" evidence="1">
    <location>
        <begin position="23"/>
        <end position="61"/>
    </location>
</feature>
<dbReference type="RefSeq" id="XP_056483617.1">
    <property type="nucleotide sequence ID" value="XM_056632997.1"/>
</dbReference>
<reference evidence="5" key="1">
    <citation type="submission" date="2022-12" db="EMBL/GenBank/DDBJ databases">
        <authorList>
            <person name="Petersen C."/>
        </authorList>
    </citation>
    <scope>NUCLEOTIDE SEQUENCE</scope>
    <source>
        <strain evidence="5">IBT 29677</strain>
    </source>
</reference>
<dbReference type="InterPro" id="IPR048748">
    <property type="entry name" value="SLS1_KH2"/>
</dbReference>
<keyword evidence="6" id="KW-1185">Reference proteome</keyword>
<dbReference type="EMBL" id="JAPZBU010000009">
    <property type="protein sequence ID" value="KAJ5385819.1"/>
    <property type="molecule type" value="Genomic_DNA"/>
</dbReference>
<evidence type="ECO:0000259" key="3">
    <source>
        <dbReference type="Pfam" id="PF20777"/>
    </source>
</evidence>
<sequence>MRPHRRCAQRLWVRPTAFANLPIHPIRHQSSPFSTSTSDDRSPRPSRPRSKKPEPEPAQRFEARQVQLTVDSLGEPGSVTVISSNRPKSLLRSRKPRRVHSREQNATTVDSILDDLDQETAVLDEEDIRKTIENLGRFSGQAAKLPSHDWETLRSDIATSFTYNQLSDYIAARKQSALEEVKGENPWRPGTSSFWHASPTAHSNTERLAAAQGLTGKLLLAEHILRDCWHFSVVSEVGQLDLRLPPLSITVLLNSTHFSFDEVAELHSSSIDVTSSLGLVRVTGEQEACESIRDVIQDAVARIREQKTGISVQAPVNPAQLFTRSFIDWVSQTYSVAIEQDSSSIPTKILCLSESIQDAENARRTLNYPLSEASQTSVPFSTYMPASQPANLYSQILQHPSWLDRSKAWFRWAISSTQTTSTEAERAPFFDGHQTRLSNELLKLLRKDSVVAKGEASNGATIHESVTATVGRCLFSSKQMPEDAEATLSASDLGRSSMTRVFTTEVPNLTSFLESLPEPKSKSGTGRLRLKPSSEYVGVAPELEVEYLLYGSEGEDSGHSVEITGLKSILETSSVDYLLPENTVDLRFTRTAHRDITKEILSESPHYRQLVRDIEQALVRDIASASASTSSDSLLSATLPPFCKVSLPRGLLLSPDEEVLGDSIWNVLLENNLEVEYMYPPLQDVRGSILQYYDLEGRKLSYRFYESGPFYSRLATEVALAVDIPQVDANLHADVEEFHRSVEHKYHEFYNAACDMAFKVKSANREVKVEAEVEDS</sequence>
<feature type="compositionally biased region" description="Basic and acidic residues" evidence="1">
    <location>
        <begin position="51"/>
        <end position="61"/>
    </location>
</feature>
<evidence type="ECO:0000259" key="2">
    <source>
        <dbReference type="Pfam" id="PF20776"/>
    </source>
</evidence>
<dbReference type="Proteomes" id="UP001147747">
    <property type="component" value="Unassembled WGS sequence"/>
</dbReference>
<feature type="compositionally biased region" description="Basic residues" evidence="1">
    <location>
        <begin position="89"/>
        <end position="100"/>
    </location>
</feature>
<gene>
    <name evidence="5" type="ORF">N7509_008360</name>
</gene>
<feature type="region of interest" description="Disordered" evidence="1">
    <location>
        <begin position="74"/>
        <end position="103"/>
    </location>
</feature>
<dbReference type="InterPro" id="IPR048400">
    <property type="entry name" value="SLS1_N"/>
</dbReference>
<feature type="domain" description="SLS1 second KH" evidence="3">
    <location>
        <begin position="318"/>
        <end position="367"/>
    </location>
</feature>